<dbReference type="Gene3D" id="2.30.110.10">
    <property type="entry name" value="Electron Transport, Fmn-binding Protein, Chain A"/>
    <property type="match status" value="1"/>
</dbReference>
<organism evidence="3 4">
    <name type="scientific">Ferrithrix thermotolerans DSM 19514</name>
    <dbReference type="NCBI Taxonomy" id="1121881"/>
    <lineage>
        <taxon>Bacteria</taxon>
        <taxon>Bacillati</taxon>
        <taxon>Actinomycetota</taxon>
        <taxon>Acidimicrobiia</taxon>
        <taxon>Acidimicrobiales</taxon>
        <taxon>Acidimicrobiaceae</taxon>
        <taxon>Ferrithrix</taxon>
    </lineage>
</organism>
<protein>
    <submittedName>
        <fullName evidence="3">PPOX class probable F420-dependent enzyme</fullName>
    </submittedName>
</protein>
<dbReference type="Proteomes" id="UP000184295">
    <property type="component" value="Unassembled WGS sequence"/>
</dbReference>
<evidence type="ECO:0000259" key="2">
    <source>
        <dbReference type="Pfam" id="PF01243"/>
    </source>
</evidence>
<keyword evidence="1" id="KW-0560">Oxidoreductase</keyword>
<dbReference type="NCBIfam" id="TIGR03618">
    <property type="entry name" value="Rv1155_F420"/>
    <property type="match status" value="1"/>
</dbReference>
<evidence type="ECO:0000313" key="4">
    <source>
        <dbReference type="Proteomes" id="UP000184295"/>
    </source>
</evidence>
<dbReference type="InterPro" id="IPR019920">
    <property type="entry name" value="F420-binding_dom_put"/>
</dbReference>
<reference evidence="4" key="1">
    <citation type="submission" date="2016-11" db="EMBL/GenBank/DDBJ databases">
        <authorList>
            <person name="Varghese N."/>
            <person name="Submissions S."/>
        </authorList>
    </citation>
    <scope>NUCLEOTIDE SEQUENCE [LARGE SCALE GENOMIC DNA]</scope>
    <source>
        <strain evidence="4">DSM 19514</strain>
    </source>
</reference>
<evidence type="ECO:0000256" key="1">
    <source>
        <dbReference type="ARBA" id="ARBA00023002"/>
    </source>
</evidence>
<dbReference type="EMBL" id="FQUL01000019">
    <property type="protein sequence ID" value="SHE72213.1"/>
    <property type="molecule type" value="Genomic_DNA"/>
</dbReference>
<dbReference type="PANTHER" id="PTHR35176:SF6">
    <property type="entry name" value="HEME OXYGENASE HI_0854-RELATED"/>
    <property type="match status" value="1"/>
</dbReference>
<dbReference type="SUPFAM" id="SSF50475">
    <property type="entry name" value="FMN-binding split barrel"/>
    <property type="match status" value="1"/>
</dbReference>
<feature type="domain" description="Pyridoxamine 5'-phosphate oxidase N-terminal" evidence="2">
    <location>
        <begin position="13"/>
        <end position="145"/>
    </location>
</feature>
<proteinExistence type="predicted"/>
<dbReference type="AlphaFoldDB" id="A0A1M4VTS9"/>
<name>A0A1M4VTS9_9ACTN</name>
<dbReference type="GO" id="GO:0005829">
    <property type="term" value="C:cytosol"/>
    <property type="evidence" value="ECO:0007669"/>
    <property type="project" value="TreeGrafter"/>
</dbReference>
<dbReference type="PANTHER" id="PTHR35176">
    <property type="entry name" value="HEME OXYGENASE HI_0854-RELATED"/>
    <property type="match status" value="1"/>
</dbReference>
<keyword evidence="4" id="KW-1185">Reference proteome</keyword>
<accession>A0A1M4VTS9</accession>
<dbReference type="InterPro" id="IPR012349">
    <property type="entry name" value="Split_barrel_FMN-bd"/>
</dbReference>
<dbReference type="InterPro" id="IPR011576">
    <property type="entry name" value="Pyridox_Oxase_N"/>
</dbReference>
<dbReference type="STRING" id="1121881.SAMN02745225_01425"/>
<gene>
    <name evidence="3" type="ORF">SAMN02745225_01425</name>
</gene>
<evidence type="ECO:0000313" key="3">
    <source>
        <dbReference type="EMBL" id="SHE72213.1"/>
    </source>
</evidence>
<dbReference type="RefSeq" id="WP_072790522.1">
    <property type="nucleotide sequence ID" value="NZ_FQUL01000019.1"/>
</dbReference>
<dbReference type="GO" id="GO:0070967">
    <property type="term" value="F:coenzyme F420 binding"/>
    <property type="evidence" value="ECO:0007669"/>
    <property type="project" value="TreeGrafter"/>
</dbReference>
<dbReference type="GO" id="GO:0016627">
    <property type="term" value="F:oxidoreductase activity, acting on the CH-CH group of donors"/>
    <property type="evidence" value="ECO:0007669"/>
    <property type="project" value="TreeGrafter"/>
</dbReference>
<sequence length="154" mass="17512">MPSRRDLIKMSESEVLQFLHGARTMSLATISASGQPHLVAMWFIVNENRLEFWTFAKSQKAVNLRRDPRATVLIESGETYSELRGVEIAGTCELLDELGEVDRIGTALFRRYMGDDASSLQREQFLASAPKRLGFRLHPSRVVSWDHTKLQGIY</sequence>
<dbReference type="OrthoDB" id="158738at2"/>
<dbReference type="Pfam" id="PF01243">
    <property type="entry name" value="PNPOx_N"/>
    <property type="match status" value="1"/>
</dbReference>
<dbReference type="InterPro" id="IPR052019">
    <property type="entry name" value="F420H2_bilvrd_red/Heme_oxyg"/>
</dbReference>